<dbReference type="PROSITE" id="PS50931">
    <property type="entry name" value="HTH_LYSR"/>
    <property type="match status" value="1"/>
</dbReference>
<dbReference type="InterPro" id="IPR000847">
    <property type="entry name" value="LysR_HTH_N"/>
</dbReference>
<dbReference type="FunFam" id="1.10.10.10:FF:000001">
    <property type="entry name" value="LysR family transcriptional regulator"/>
    <property type="match status" value="1"/>
</dbReference>
<dbReference type="RefSeq" id="WP_184962307.1">
    <property type="nucleotide sequence ID" value="NZ_JACHIN010000004.1"/>
</dbReference>
<dbReference type="Proteomes" id="UP000568380">
    <property type="component" value="Unassembled WGS sequence"/>
</dbReference>
<organism evidence="7 8">
    <name type="scientific">Nonomuraea endophytica</name>
    <dbReference type="NCBI Taxonomy" id="714136"/>
    <lineage>
        <taxon>Bacteria</taxon>
        <taxon>Bacillati</taxon>
        <taxon>Actinomycetota</taxon>
        <taxon>Actinomycetes</taxon>
        <taxon>Streptosporangiales</taxon>
        <taxon>Streptosporangiaceae</taxon>
        <taxon>Nonomuraea</taxon>
    </lineage>
</organism>
<dbReference type="InterPro" id="IPR036388">
    <property type="entry name" value="WH-like_DNA-bd_sf"/>
</dbReference>
<reference evidence="7 8" key="1">
    <citation type="submission" date="2020-08" db="EMBL/GenBank/DDBJ databases">
        <title>Genomic Encyclopedia of Type Strains, Phase IV (KMG-IV): sequencing the most valuable type-strain genomes for metagenomic binning, comparative biology and taxonomic classification.</title>
        <authorList>
            <person name="Goeker M."/>
        </authorList>
    </citation>
    <scope>NUCLEOTIDE SEQUENCE [LARGE SCALE GENOMIC DNA]</scope>
    <source>
        <strain evidence="7 8">DSM 45385</strain>
    </source>
</reference>
<keyword evidence="4" id="KW-0804">Transcription</keyword>
<evidence type="ECO:0000256" key="1">
    <source>
        <dbReference type="ARBA" id="ARBA00009437"/>
    </source>
</evidence>
<sequence length="331" mass="35732">MIELALMQTLHAVARSGSISAAGDVLHITTSAVSQRLAKLEREVGQSMLERHGRGVRLTDAGRLLLGYAERILSLADEAEAELDGYRGAVVGKLSIAGFPSTVRGLLPRAVTMLKREHPQLRVELSEQEQEGSMPLVSRGDLDVAVVQDWFNVPLAVPDRLATKQLLEDVVDVALPAGHPLAERSVLDLEDLAQEVWITWSPGTGCHDWLLHTMRERGVEPRVGHTAGEHPTQLALVQAGFGVAVMPRLGRDQVPDGVRIVPVRPRLSRRVYAVWRQEAGRRPAVMAAVEMLATAARLVTQPDHRLIDGPLPAGTPSVLPGPRAPAAAIGA</sequence>
<dbReference type="CDD" id="cd08423">
    <property type="entry name" value="PBP2_LTTR_like_6"/>
    <property type="match status" value="1"/>
</dbReference>
<dbReference type="GO" id="GO:0032993">
    <property type="term" value="C:protein-DNA complex"/>
    <property type="evidence" value="ECO:0007669"/>
    <property type="project" value="TreeGrafter"/>
</dbReference>
<evidence type="ECO:0000256" key="2">
    <source>
        <dbReference type="ARBA" id="ARBA00023015"/>
    </source>
</evidence>
<accession>A0A7W8EG30</accession>
<name>A0A7W8EG30_9ACTN</name>
<comment type="caution">
    <text evidence="7">The sequence shown here is derived from an EMBL/GenBank/DDBJ whole genome shotgun (WGS) entry which is preliminary data.</text>
</comment>
<protein>
    <submittedName>
        <fullName evidence="7">DNA-binding transcriptional LysR family regulator</fullName>
    </submittedName>
</protein>
<keyword evidence="8" id="KW-1185">Reference proteome</keyword>
<dbReference type="SUPFAM" id="SSF46785">
    <property type="entry name" value="Winged helix' DNA-binding domain"/>
    <property type="match status" value="1"/>
</dbReference>
<gene>
    <name evidence="7" type="ORF">HNR40_003456</name>
</gene>
<evidence type="ECO:0000256" key="3">
    <source>
        <dbReference type="ARBA" id="ARBA00023125"/>
    </source>
</evidence>
<dbReference type="Gene3D" id="3.40.190.10">
    <property type="entry name" value="Periplasmic binding protein-like II"/>
    <property type="match status" value="2"/>
</dbReference>
<dbReference type="EMBL" id="JACHIN010000004">
    <property type="protein sequence ID" value="MBB5077981.1"/>
    <property type="molecule type" value="Genomic_DNA"/>
</dbReference>
<evidence type="ECO:0000256" key="5">
    <source>
        <dbReference type="SAM" id="MobiDB-lite"/>
    </source>
</evidence>
<dbReference type="GO" id="GO:0003700">
    <property type="term" value="F:DNA-binding transcription factor activity"/>
    <property type="evidence" value="ECO:0007669"/>
    <property type="project" value="InterPro"/>
</dbReference>
<dbReference type="InterPro" id="IPR005119">
    <property type="entry name" value="LysR_subst-bd"/>
</dbReference>
<feature type="compositionally biased region" description="Low complexity" evidence="5">
    <location>
        <begin position="320"/>
        <end position="331"/>
    </location>
</feature>
<dbReference type="Pfam" id="PF03466">
    <property type="entry name" value="LysR_substrate"/>
    <property type="match status" value="1"/>
</dbReference>
<keyword evidence="2" id="KW-0805">Transcription regulation</keyword>
<feature type="domain" description="HTH lysR-type" evidence="6">
    <location>
        <begin position="2"/>
        <end position="59"/>
    </location>
</feature>
<evidence type="ECO:0000313" key="8">
    <source>
        <dbReference type="Proteomes" id="UP000568380"/>
    </source>
</evidence>
<dbReference type="PANTHER" id="PTHR30346:SF29">
    <property type="entry name" value="LYSR SUBSTRATE-BINDING"/>
    <property type="match status" value="1"/>
</dbReference>
<dbReference type="GO" id="GO:0003677">
    <property type="term" value="F:DNA binding"/>
    <property type="evidence" value="ECO:0007669"/>
    <property type="project" value="UniProtKB-KW"/>
</dbReference>
<evidence type="ECO:0000259" key="6">
    <source>
        <dbReference type="PROSITE" id="PS50931"/>
    </source>
</evidence>
<dbReference type="InterPro" id="IPR036390">
    <property type="entry name" value="WH_DNA-bd_sf"/>
</dbReference>
<evidence type="ECO:0000256" key="4">
    <source>
        <dbReference type="ARBA" id="ARBA00023163"/>
    </source>
</evidence>
<feature type="region of interest" description="Disordered" evidence="5">
    <location>
        <begin position="309"/>
        <end position="331"/>
    </location>
</feature>
<dbReference type="Gene3D" id="1.10.10.10">
    <property type="entry name" value="Winged helix-like DNA-binding domain superfamily/Winged helix DNA-binding domain"/>
    <property type="match status" value="1"/>
</dbReference>
<dbReference type="PANTHER" id="PTHR30346">
    <property type="entry name" value="TRANSCRIPTIONAL DUAL REGULATOR HCAR-RELATED"/>
    <property type="match status" value="1"/>
</dbReference>
<keyword evidence="3 7" id="KW-0238">DNA-binding</keyword>
<proteinExistence type="inferred from homology"/>
<comment type="similarity">
    <text evidence="1">Belongs to the LysR transcriptional regulatory family.</text>
</comment>
<dbReference type="SUPFAM" id="SSF53850">
    <property type="entry name" value="Periplasmic binding protein-like II"/>
    <property type="match status" value="1"/>
</dbReference>
<dbReference type="Pfam" id="PF00126">
    <property type="entry name" value="HTH_1"/>
    <property type="match status" value="1"/>
</dbReference>
<evidence type="ECO:0000313" key="7">
    <source>
        <dbReference type="EMBL" id="MBB5077981.1"/>
    </source>
</evidence>
<dbReference type="AlphaFoldDB" id="A0A7W8EG30"/>